<organism evidence="2 3">
    <name type="scientific">Rhodocollybia butyracea</name>
    <dbReference type="NCBI Taxonomy" id="206335"/>
    <lineage>
        <taxon>Eukaryota</taxon>
        <taxon>Fungi</taxon>
        <taxon>Dikarya</taxon>
        <taxon>Basidiomycota</taxon>
        <taxon>Agaricomycotina</taxon>
        <taxon>Agaricomycetes</taxon>
        <taxon>Agaricomycetidae</taxon>
        <taxon>Agaricales</taxon>
        <taxon>Marasmiineae</taxon>
        <taxon>Omphalotaceae</taxon>
        <taxon>Rhodocollybia</taxon>
    </lineage>
</organism>
<evidence type="ECO:0000313" key="3">
    <source>
        <dbReference type="Proteomes" id="UP000772434"/>
    </source>
</evidence>
<gene>
    <name evidence="2" type="ORF">BDP27DRAFT_231603</name>
</gene>
<keyword evidence="1" id="KW-1133">Transmembrane helix</keyword>
<dbReference type="EMBL" id="JADNRY010000142">
    <property type="protein sequence ID" value="KAF9063604.1"/>
    <property type="molecule type" value="Genomic_DNA"/>
</dbReference>
<sequence length="177" mass="19996">MIYGESLRRTEYLVDPVGFKSTQALKWPRLLAQSWWFQLPRFLELILKPQSSKVDGRKGLSNIQCLRTVPALTALTMHIARGCVKVSRIQDYRSARCPIINGFVSVPPKCLPFHDPARYLLYHRYISYLVLTLACLIGIFVDGHSCSLANHRWLCTRCPAMPSSLPAIFINICSGGS</sequence>
<proteinExistence type="predicted"/>
<keyword evidence="1" id="KW-0472">Membrane</keyword>
<dbReference type="Proteomes" id="UP000772434">
    <property type="component" value="Unassembled WGS sequence"/>
</dbReference>
<comment type="caution">
    <text evidence="2">The sequence shown here is derived from an EMBL/GenBank/DDBJ whole genome shotgun (WGS) entry which is preliminary data.</text>
</comment>
<reference evidence="2" key="1">
    <citation type="submission" date="2020-11" db="EMBL/GenBank/DDBJ databases">
        <authorList>
            <consortium name="DOE Joint Genome Institute"/>
            <person name="Ahrendt S."/>
            <person name="Riley R."/>
            <person name="Andreopoulos W."/>
            <person name="Labutti K."/>
            <person name="Pangilinan J."/>
            <person name="Ruiz-Duenas F.J."/>
            <person name="Barrasa J.M."/>
            <person name="Sanchez-Garcia M."/>
            <person name="Camarero S."/>
            <person name="Miyauchi S."/>
            <person name="Serrano A."/>
            <person name="Linde D."/>
            <person name="Babiker R."/>
            <person name="Drula E."/>
            <person name="Ayuso-Fernandez I."/>
            <person name="Pacheco R."/>
            <person name="Padilla G."/>
            <person name="Ferreira P."/>
            <person name="Barriuso J."/>
            <person name="Kellner H."/>
            <person name="Castanera R."/>
            <person name="Alfaro M."/>
            <person name="Ramirez L."/>
            <person name="Pisabarro A.G."/>
            <person name="Kuo A."/>
            <person name="Tritt A."/>
            <person name="Lipzen A."/>
            <person name="He G."/>
            <person name="Yan M."/>
            <person name="Ng V."/>
            <person name="Cullen D."/>
            <person name="Martin F."/>
            <person name="Rosso M.-N."/>
            <person name="Henrissat B."/>
            <person name="Hibbett D."/>
            <person name="Martinez A.T."/>
            <person name="Grigoriev I.V."/>
        </authorList>
    </citation>
    <scope>NUCLEOTIDE SEQUENCE</scope>
    <source>
        <strain evidence="2">AH 40177</strain>
    </source>
</reference>
<keyword evidence="1" id="KW-0812">Transmembrane</keyword>
<dbReference type="AlphaFoldDB" id="A0A9P5U2M1"/>
<keyword evidence="3" id="KW-1185">Reference proteome</keyword>
<name>A0A9P5U2M1_9AGAR</name>
<evidence type="ECO:0000313" key="2">
    <source>
        <dbReference type="EMBL" id="KAF9063604.1"/>
    </source>
</evidence>
<accession>A0A9P5U2M1</accession>
<protein>
    <submittedName>
        <fullName evidence="2">Uncharacterized protein</fullName>
    </submittedName>
</protein>
<feature type="transmembrane region" description="Helical" evidence="1">
    <location>
        <begin position="125"/>
        <end position="141"/>
    </location>
</feature>
<evidence type="ECO:0000256" key="1">
    <source>
        <dbReference type="SAM" id="Phobius"/>
    </source>
</evidence>